<keyword evidence="2" id="KW-1185">Reference proteome</keyword>
<name>A0AAN9KUJ4_CANGL</name>
<proteinExistence type="predicted"/>
<comment type="caution">
    <text evidence="1">The sequence shown here is derived from an EMBL/GenBank/DDBJ whole genome shotgun (WGS) entry which is preliminary data.</text>
</comment>
<evidence type="ECO:0000313" key="1">
    <source>
        <dbReference type="EMBL" id="KAK7323819.1"/>
    </source>
</evidence>
<reference evidence="1 2" key="1">
    <citation type="submission" date="2024-01" db="EMBL/GenBank/DDBJ databases">
        <title>The genomes of 5 underutilized Papilionoideae crops provide insights into root nodulation and disease resistanc.</title>
        <authorList>
            <person name="Jiang F."/>
        </authorList>
    </citation>
    <scope>NUCLEOTIDE SEQUENCE [LARGE SCALE GENOMIC DNA]</scope>
    <source>
        <strain evidence="1">LVBAO_FW01</strain>
        <tissue evidence="1">Leaves</tissue>
    </source>
</reference>
<evidence type="ECO:0000313" key="2">
    <source>
        <dbReference type="Proteomes" id="UP001367508"/>
    </source>
</evidence>
<accession>A0AAN9KUJ4</accession>
<protein>
    <submittedName>
        <fullName evidence="1">Uncharacterized protein</fullName>
    </submittedName>
</protein>
<organism evidence="1 2">
    <name type="scientific">Canavalia gladiata</name>
    <name type="common">Sword bean</name>
    <name type="synonym">Dolichos gladiatus</name>
    <dbReference type="NCBI Taxonomy" id="3824"/>
    <lineage>
        <taxon>Eukaryota</taxon>
        <taxon>Viridiplantae</taxon>
        <taxon>Streptophyta</taxon>
        <taxon>Embryophyta</taxon>
        <taxon>Tracheophyta</taxon>
        <taxon>Spermatophyta</taxon>
        <taxon>Magnoliopsida</taxon>
        <taxon>eudicotyledons</taxon>
        <taxon>Gunneridae</taxon>
        <taxon>Pentapetalae</taxon>
        <taxon>rosids</taxon>
        <taxon>fabids</taxon>
        <taxon>Fabales</taxon>
        <taxon>Fabaceae</taxon>
        <taxon>Papilionoideae</taxon>
        <taxon>50 kb inversion clade</taxon>
        <taxon>NPAAA clade</taxon>
        <taxon>indigoferoid/millettioid clade</taxon>
        <taxon>Phaseoleae</taxon>
        <taxon>Canavalia</taxon>
    </lineage>
</organism>
<gene>
    <name evidence="1" type="ORF">VNO77_27314</name>
</gene>
<dbReference type="EMBL" id="JAYMYQ010000006">
    <property type="protein sequence ID" value="KAK7323819.1"/>
    <property type="molecule type" value="Genomic_DNA"/>
</dbReference>
<dbReference type="Proteomes" id="UP001367508">
    <property type="component" value="Unassembled WGS sequence"/>
</dbReference>
<sequence length="198" mass="22690">MAATHLNSISQVRILRVTILIHASVHPDGTSISRAINEILVYDFATITYLDWLEKDFLPKEAFSLALLLWRGIHQRLENYVRCFSLTTTLNLLAETCQLQHSCSCHDALKSMMHSTYTRFLNVKILCENRTEMNVEPTGCAYSVRVKIPGRSTTHQRTKKAQWLLKLIFVVAMTKQEARLSGSVHWPRPSSLEFNTRS</sequence>
<dbReference type="AlphaFoldDB" id="A0AAN9KUJ4"/>